<dbReference type="Proteomes" id="UP001151582">
    <property type="component" value="Unassembled WGS sequence"/>
</dbReference>
<feature type="region of interest" description="Disordered" evidence="1">
    <location>
        <begin position="669"/>
        <end position="693"/>
    </location>
</feature>
<accession>A0A9W8E780</accession>
<protein>
    <submittedName>
        <fullName evidence="2">Global transcription regulator sge1</fullName>
    </submittedName>
</protein>
<dbReference type="EMBL" id="JANBQB010001013">
    <property type="protein sequence ID" value="KAJ1972594.1"/>
    <property type="molecule type" value="Genomic_DNA"/>
</dbReference>
<dbReference type="PANTHER" id="PTHR28027:SF2">
    <property type="entry name" value="TRANSCRIPTIONAL REGULATOR MIT1"/>
    <property type="match status" value="1"/>
</dbReference>
<evidence type="ECO:0000313" key="3">
    <source>
        <dbReference type="Proteomes" id="UP001151582"/>
    </source>
</evidence>
<dbReference type="Pfam" id="PF09729">
    <property type="entry name" value="Gti1_Pac2"/>
    <property type="match status" value="1"/>
</dbReference>
<comment type="caution">
    <text evidence="2">The sequence shown here is derived from an EMBL/GenBank/DDBJ whole genome shotgun (WGS) entry which is preliminary data.</text>
</comment>
<dbReference type="PANTHER" id="PTHR28027">
    <property type="entry name" value="TRANSCRIPTIONAL REGULATOR MIT1"/>
    <property type="match status" value="1"/>
</dbReference>
<feature type="compositionally biased region" description="Basic and acidic residues" evidence="1">
    <location>
        <begin position="629"/>
        <end position="640"/>
    </location>
</feature>
<dbReference type="AlphaFoldDB" id="A0A9W8E780"/>
<organism evidence="2 3">
    <name type="scientific">Dimargaris verticillata</name>
    <dbReference type="NCBI Taxonomy" id="2761393"/>
    <lineage>
        <taxon>Eukaryota</taxon>
        <taxon>Fungi</taxon>
        <taxon>Fungi incertae sedis</taxon>
        <taxon>Zoopagomycota</taxon>
        <taxon>Kickxellomycotina</taxon>
        <taxon>Dimargaritomycetes</taxon>
        <taxon>Dimargaritales</taxon>
        <taxon>Dimargaritaceae</taxon>
        <taxon>Dimargaris</taxon>
    </lineage>
</organism>
<dbReference type="OrthoDB" id="5572844at2759"/>
<sequence>MSEPNAGCHRGSKETFFGYVETTKDALLLFQAVHQGHLPIVERRFTETEKQAIRPGSIFIFNERDSGIKRWTDGITWSPSRIEANFLRYQELAEKIPPSQKHEYFIPPCDSDTTGFPASAGFDDELDDALKGFTSNARRDSKVFPSEKLAEYHRSLNTDRPGLETDYVPGQKFLPHHPNTHVYIGSKGIFYIKKGGLVKKTFSLKVNGSTEHLVCYFTEAAKNHPVNPLPRPSSTFTVAALNFDLAIFRNQSFRRMVRPTVDESEKVIDIVDAVDETSNGRRSTVMPPYEPLNALNGIVAGTLDSQLFSPGGPAASLLTAAQPYDESMLNPGYPSQWTPAPGFVESVPSQYSLPPPGYNPMPSAYATPVDHGGGNHALPLPLYGSGRALPSPISPTDPAHLTWPISQPMDQGLLGTGQLLTTPGQPQLPDTEFSYFLQPWHTYSVYGQSGMVANSYDGGQDAGDQEGPASSQALNAQALSVQSLINGTPLTEHEYTDQPLPPALPPISDSTPYPGVPYAYEQVGQARYSPAEYDYRPPVTDSAMANGPSTLQSSVNQGYNLTAQANGSSGYRSDYHLYIPQPLYNEEQLEPYAVSTYPAVAPSQHPNYAAVPEKCEHSHLVSESWYHDSAEDNDLDDHGEMASNQPAEAQPPWSYQAVGPSARTFHITTKRSPSVGDNAAPSPKRVRVETMIP</sequence>
<gene>
    <name evidence="2" type="primary">sge1</name>
    <name evidence="2" type="ORF">H4R34_005358</name>
</gene>
<evidence type="ECO:0000256" key="1">
    <source>
        <dbReference type="SAM" id="MobiDB-lite"/>
    </source>
</evidence>
<dbReference type="GO" id="GO:0003677">
    <property type="term" value="F:DNA binding"/>
    <property type="evidence" value="ECO:0007669"/>
    <property type="project" value="TreeGrafter"/>
</dbReference>
<evidence type="ECO:0000313" key="2">
    <source>
        <dbReference type="EMBL" id="KAJ1972594.1"/>
    </source>
</evidence>
<dbReference type="InterPro" id="IPR018608">
    <property type="entry name" value="Gti1/Pac2"/>
</dbReference>
<name>A0A9W8E780_9FUNG</name>
<reference evidence="2" key="1">
    <citation type="submission" date="2022-07" db="EMBL/GenBank/DDBJ databases">
        <title>Phylogenomic reconstructions and comparative analyses of Kickxellomycotina fungi.</title>
        <authorList>
            <person name="Reynolds N.K."/>
            <person name="Stajich J.E."/>
            <person name="Barry K."/>
            <person name="Grigoriev I.V."/>
            <person name="Crous P."/>
            <person name="Smith M.E."/>
        </authorList>
    </citation>
    <scope>NUCLEOTIDE SEQUENCE</scope>
    <source>
        <strain evidence="2">RSA 567</strain>
    </source>
</reference>
<proteinExistence type="predicted"/>
<feature type="region of interest" description="Disordered" evidence="1">
    <location>
        <begin position="629"/>
        <end position="656"/>
    </location>
</feature>
<keyword evidence="3" id="KW-1185">Reference proteome</keyword>